<dbReference type="AlphaFoldDB" id="A0A6C0JMK2"/>
<accession>A0A6C0JMK2</accession>
<sequence length="93" mass="10957">MCTVQTILMKWALENQDYYMVYILYTEYNTGIPNSLLYKLPEKQSFGSVSDFLGSDGTKHSQDEYLVKIFVSFKHSKYKRLPEWDNSFGYTQS</sequence>
<name>A0A6C0JMK2_9ZZZZ</name>
<evidence type="ECO:0000313" key="1">
    <source>
        <dbReference type="EMBL" id="QHU06809.1"/>
    </source>
</evidence>
<organism evidence="1">
    <name type="scientific">viral metagenome</name>
    <dbReference type="NCBI Taxonomy" id="1070528"/>
    <lineage>
        <taxon>unclassified sequences</taxon>
        <taxon>metagenomes</taxon>
        <taxon>organismal metagenomes</taxon>
    </lineage>
</organism>
<protein>
    <submittedName>
        <fullName evidence="1">Uncharacterized protein</fullName>
    </submittedName>
</protein>
<reference evidence="1" key="1">
    <citation type="journal article" date="2020" name="Nature">
        <title>Giant virus diversity and host interactions through global metagenomics.</title>
        <authorList>
            <person name="Schulz F."/>
            <person name="Roux S."/>
            <person name="Paez-Espino D."/>
            <person name="Jungbluth S."/>
            <person name="Walsh D.A."/>
            <person name="Denef V.J."/>
            <person name="McMahon K.D."/>
            <person name="Konstantinidis K.T."/>
            <person name="Eloe-Fadrosh E.A."/>
            <person name="Kyrpides N.C."/>
            <person name="Woyke T."/>
        </authorList>
    </citation>
    <scope>NUCLEOTIDE SEQUENCE</scope>
    <source>
        <strain evidence="1">GVMAG-S-1038524-41</strain>
    </source>
</reference>
<proteinExistence type="predicted"/>
<dbReference type="EMBL" id="MN740667">
    <property type="protein sequence ID" value="QHU06809.1"/>
    <property type="molecule type" value="Genomic_DNA"/>
</dbReference>